<evidence type="ECO:0000256" key="2">
    <source>
        <dbReference type="SAM" id="SignalP"/>
    </source>
</evidence>
<protein>
    <submittedName>
        <fullName evidence="3">Uncharacterized protein</fullName>
    </submittedName>
</protein>
<feature type="region of interest" description="Disordered" evidence="1">
    <location>
        <begin position="56"/>
        <end position="132"/>
    </location>
</feature>
<feature type="signal peptide" evidence="2">
    <location>
        <begin position="1"/>
        <end position="18"/>
    </location>
</feature>
<name>A0A8R1HVS7_CAEJA</name>
<reference evidence="4" key="1">
    <citation type="submission" date="2010-08" db="EMBL/GenBank/DDBJ databases">
        <authorList>
            <consortium name="Caenorhabditis japonica Sequencing Consortium"/>
            <person name="Wilson R.K."/>
        </authorList>
    </citation>
    <scope>NUCLEOTIDE SEQUENCE [LARGE SCALE GENOMIC DNA]</scope>
    <source>
        <strain evidence="4">DF5081</strain>
    </source>
</reference>
<organism evidence="3 4">
    <name type="scientific">Caenorhabditis japonica</name>
    <dbReference type="NCBI Taxonomy" id="281687"/>
    <lineage>
        <taxon>Eukaryota</taxon>
        <taxon>Metazoa</taxon>
        <taxon>Ecdysozoa</taxon>
        <taxon>Nematoda</taxon>
        <taxon>Chromadorea</taxon>
        <taxon>Rhabditida</taxon>
        <taxon>Rhabditina</taxon>
        <taxon>Rhabditomorpha</taxon>
        <taxon>Rhabditoidea</taxon>
        <taxon>Rhabditidae</taxon>
        <taxon>Peloderinae</taxon>
        <taxon>Caenorhabditis</taxon>
    </lineage>
</organism>
<sequence>MFRSILFVSAFLVVAAYCGYPVAENTYPTPPSYVLPKKYPVAPTYPVQPSYPSAPVEYAQKPSYSAPPPPPAPVPSGYSSSSDNVFSGSSDSEYSTAAPNAEYRQRAKARTTHNRQFQRRSLEPIRRFQQKQ</sequence>
<dbReference type="EnsemblMetazoa" id="CJA12396.1">
    <property type="protein sequence ID" value="CJA12396.1"/>
    <property type="gene ID" value="WBGene00131600"/>
</dbReference>
<dbReference type="PANTHER" id="PTHR35575:SF1">
    <property type="entry name" value="EXTENSIN-RELATED"/>
    <property type="match status" value="1"/>
</dbReference>
<dbReference type="Proteomes" id="UP000005237">
    <property type="component" value="Unassembled WGS sequence"/>
</dbReference>
<proteinExistence type="predicted"/>
<evidence type="ECO:0000313" key="4">
    <source>
        <dbReference type="Proteomes" id="UP000005237"/>
    </source>
</evidence>
<feature type="compositionally biased region" description="Pro residues" evidence="1">
    <location>
        <begin position="65"/>
        <end position="74"/>
    </location>
</feature>
<evidence type="ECO:0000313" key="3">
    <source>
        <dbReference type="EnsemblMetazoa" id="CJA12396.1"/>
    </source>
</evidence>
<feature type="compositionally biased region" description="Basic residues" evidence="1">
    <location>
        <begin position="106"/>
        <end position="118"/>
    </location>
</feature>
<evidence type="ECO:0000256" key="1">
    <source>
        <dbReference type="SAM" id="MobiDB-lite"/>
    </source>
</evidence>
<keyword evidence="4" id="KW-1185">Reference proteome</keyword>
<feature type="chain" id="PRO_5035902410" evidence="2">
    <location>
        <begin position="19"/>
        <end position="132"/>
    </location>
</feature>
<dbReference type="PANTHER" id="PTHR35575">
    <property type="entry name" value="PROTEIN CBG23599-RELATED"/>
    <property type="match status" value="1"/>
</dbReference>
<dbReference type="AlphaFoldDB" id="A0A8R1HVS7"/>
<keyword evidence="2" id="KW-0732">Signal</keyword>
<feature type="compositionally biased region" description="Low complexity" evidence="1">
    <location>
        <begin position="75"/>
        <end position="92"/>
    </location>
</feature>
<reference evidence="3" key="2">
    <citation type="submission" date="2022-06" db="UniProtKB">
        <authorList>
            <consortium name="EnsemblMetazoa"/>
        </authorList>
    </citation>
    <scope>IDENTIFICATION</scope>
    <source>
        <strain evidence="3">DF5081</strain>
    </source>
</reference>
<accession>A0A8R1HVS7</accession>